<organism evidence="11 12">
    <name type="scientific">Sphaerosporella brunnea</name>
    <dbReference type="NCBI Taxonomy" id="1250544"/>
    <lineage>
        <taxon>Eukaryota</taxon>
        <taxon>Fungi</taxon>
        <taxon>Dikarya</taxon>
        <taxon>Ascomycota</taxon>
        <taxon>Pezizomycotina</taxon>
        <taxon>Pezizomycetes</taxon>
        <taxon>Pezizales</taxon>
        <taxon>Pyronemataceae</taxon>
        <taxon>Sphaerosporella</taxon>
    </lineage>
</organism>
<keyword evidence="6" id="KW-0472">Membrane</keyword>
<dbReference type="Proteomes" id="UP000326924">
    <property type="component" value="Unassembled WGS sequence"/>
</dbReference>
<dbReference type="InterPro" id="IPR029071">
    <property type="entry name" value="Ubiquitin-like_domsf"/>
</dbReference>
<evidence type="ECO:0000256" key="10">
    <source>
        <dbReference type="RuleBase" id="RU004384"/>
    </source>
</evidence>
<proteinExistence type="inferred from homology"/>
<evidence type="ECO:0000313" key="11">
    <source>
        <dbReference type="EMBL" id="KAA8894372.1"/>
    </source>
</evidence>
<evidence type="ECO:0000256" key="5">
    <source>
        <dbReference type="ARBA" id="ARBA00023006"/>
    </source>
</evidence>
<keyword evidence="4" id="KW-0926">Vacuole</keyword>
<dbReference type="Pfam" id="PF02991">
    <property type="entry name" value="ATG8"/>
    <property type="match status" value="1"/>
</dbReference>
<evidence type="ECO:0000256" key="4">
    <source>
        <dbReference type="ARBA" id="ARBA00022554"/>
    </source>
</evidence>
<evidence type="ECO:0000256" key="2">
    <source>
        <dbReference type="ARBA" id="ARBA00004592"/>
    </source>
</evidence>
<keyword evidence="12" id="KW-1185">Reference proteome</keyword>
<evidence type="ECO:0000313" key="12">
    <source>
        <dbReference type="Proteomes" id="UP000326924"/>
    </source>
</evidence>
<evidence type="ECO:0000256" key="7">
    <source>
        <dbReference type="ARBA" id="ARBA00023288"/>
    </source>
</evidence>
<comment type="similarity">
    <text evidence="3 10">Belongs to the ATG8 family.</text>
</comment>
<evidence type="ECO:0000256" key="8">
    <source>
        <dbReference type="ARBA" id="ARBA00023329"/>
    </source>
</evidence>
<evidence type="ECO:0000256" key="6">
    <source>
        <dbReference type="ARBA" id="ARBA00023136"/>
    </source>
</evidence>
<dbReference type="SUPFAM" id="SSF54236">
    <property type="entry name" value="Ubiquitin-like"/>
    <property type="match status" value="1"/>
</dbReference>
<dbReference type="InParanoid" id="A0A5J5EFD5"/>
<dbReference type="GO" id="GO:0006914">
    <property type="term" value="P:autophagy"/>
    <property type="evidence" value="ECO:0007669"/>
    <property type="project" value="UniProtKB-KW"/>
</dbReference>
<dbReference type="AlphaFoldDB" id="A0A5J5EFD5"/>
<evidence type="ECO:0000256" key="1">
    <source>
        <dbReference type="ARBA" id="ARBA00004512"/>
    </source>
</evidence>
<dbReference type="Gene3D" id="3.10.20.90">
    <property type="entry name" value="Phosphatidylinositol 3-kinase Catalytic Subunit, Chain A, domain 1"/>
    <property type="match status" value="1"/>
</dbReference>
<reference evidence="11 12" key="1">
    <citation type="submission" date="2019-09" db="EMBL/GenBank/DDBJ databases">
        <title>Draft genome of the ectomycorrhizal ascomycete Sphaerosporella brunnea.</title>
        <authorList>
            <consortium name="DOE Joint Genome Institute"/>
            <person name="Benucci G.M."/>
            <person name="Marozzi G."/>
            <person name="Antonielli L."/>
            <person name="Sanchez S."/>
            <person name="Marco P."/>
            <person name="Wang X."/>
            <person name="Falini L.B."/>
            <person name="Barry K."/>
            <person name="Haridas S."/>
            <person name="Lipzen A."/>
            <person name="Labutti K."/>
            <person name="Grigoriev I.V."/>
            <person name="Murat C."/>
            <person name="Martin F."/>
            <person name="Albertini E."/>
            <person name="Donnini D."/>
            <person name="Bonito G."/>
        </authorList>
    </citation>
    <scope>NUCLEOTIDE SEQUENCE [LARGE SCALE GENOMIC DNA]</scope>
    <source>
        <strain evidence="11 12">Sb_GMNB300</strain>
    </source>
</reference>
<feature type="lipid moiety-binding region" description="Phosphatidylserine amidated glycine; alternate" evidence="9">
    <location>
        <position position="104"/>
    </location>
</feature>
<evidence type="ECO:0000256" key="9">
    <source>
        <dbReference type="PIRSR" id="PIRSR604241-50"/>
    </source>
</evidence>
<keyword evidence="7 9" id="KW-0449">Lipoprotein</keyword>
<comment type="caution">
    <text evidence="11">The sequence shown here is derived from an EMBL/GenBank/DDBJ whole genome shotgun (WGS) entry which is preliminary data.</text>
</comment>
<comment type="subcellular location">
    <subcellularLocation>
        <location evidence="1">Cytoplasmic vesicle</location>
        <location evidence="1">Autophagosome membrane</location>
        <topology evidence="1">Lipid-anchor</topology>
    </subcellularLocation>
    <subcellularLocation>
        <location evidence="2">Vacuole membrane</location>
        <topology evidence="2">Lipid-anchor</topology>
    </subcellularLocation>
</comment>
<dbReference type="OrthoDB" id="6738456at2759"/>
<keyword evidence="5 10" id="KW-0072">Autophagy</keyword>
<sequence length="108" mass="11939">MALDLIQTSKLCAQQLVPVVIERATGETELRDFSKHTMLFRSTATIAELHHSLRRRLRIGAQKALFLFVDGAIEPLTCSLADAFRRGQGDGWLYVVYSGENAFGGVEG</sequence>
<keyword evidence="8" id="KW-0968">Cytoplasmic vesicle</keyword>
<evidence type="ECO:0000256" key="3">
    <source>
        <dbReference type="ARBA" id="ARBA00007293"/>
    </source>
</evidence>
<protein>
    <recommendedName>
        <fullName evidence="10">Autophagy-related protein</fullName>
    </recommendedName>
</protein>
<dbReference type="GO" id="GO:0031410">
    <property type="term" value="C:cytoplasmic vesicle"/>
    <property type="evidence" value="ECO:0007669"/>
    <property type="project" value="UniProtKB-KW"/>
</dbReference>
<dbReference type="GO" id="GO:0000421">
    <property type="term" value="C:autophagosome membrane"/>
    <property type="evidence" value="ECO:0007669"/>
    <property type="project" value="UniProtKB-SubCell"/>
</dbReference>
<dbReference type="PANTHER" id="PTHR10969">
    <property type="entry name" value="MICROTUBULE-ASSOCIATED PROTEINS 1A/1B LIGHT CHAIN 3-RELATED"/>
    <property type="match status" value="1"/>
</dbReference>
<name>A0A5J5EFD5_9PEZI</name>
<dbReference type="EMBL" id="VXIS01000345">
    <property type="protein sequence ID" value="KAA8894372.1"/>
    <property type="molecule type" value="Genomic_DNA"/>
</dbReference>
<accession>A0A5J5EFD5</accession>
<gene>
    <name evidence="11" type="ORF">FN846DRAFT_786441</name>
</gene>
<dbReference type="InterPro" id="IPR004241">
    <property type="entry name" value="Atg8-like"/>
</dbReference>